<dbReference type="VEuPathDB" id="FungiDB:TSTA_053290"/>
<dbReference type="Gene3D" id="3.40.630.30">
    <property type="match status" value="1"/>
</dbReference>
<dbReference type="OrthoDB" id="4215304at2759"/>
<dbReference type="GeneID" id="8098280"/>
<evidence type="ECO:0000313" key="10">
    <source>
        <dbReference type="Proteomes" id="UP000001745"/>
    </source>
</evidence>
<feature type="domain" description="N-acetyltransferase" evidence="7">
    <location>
        <begin position="679"/>
        <end position="758"/>
    </location>
</feature>
<name>B8MQX6_TALSN</name>
<evidence type="ECO:0000256" key="6">
    <source>
        <dbReference type="SAM" id="MobiDB-lite"/>
    </source>
</evidence>
<evidence type="ECO:0000256" key="5">
    <source>
        <dbReference type="ARBA" id="ARBA00023295"/>
    </source>
</evidence>
<dbReference type="GO" id="GO:0016747">
    <property type="term" value="F:acyltransferase activity, transferring groups other than amino-acyl groups"/>
    <property type="evidence" value="ECO:0007669"/>
    <property type="project" value="InterPro"/>
</dbReference>
<dbReference type="OMA" id="IMLCQSH"/>
<feature type="domain" description="Glycoside hydrolase family 3 N-terminal" evidence="8">
    <location>
        <begin position="95"/>
        <end position="372"/>
    </location>
</feature>
<sequence length="970" mass="106948">MADSMDDQIGSLLSMGFEGTTITPQVKSLIENYRVGTICLQAKNLKSKLPRYTIGFANIFFLFLYLDNVVTKWPSKCVIIMVRNFLTHLIGAPQAMELITSLQKVAYGAGYTEPLLISLDQENGGVNSIFDHEYFHQFPSAMGLAACRSRELTRSVSRAAGKELACIGVNWLVGPVFDVHSNTKPQPMGVRCFGEYPEIVAEQALESMLGYQEGGLLTCIKHFPGFGSLDFVGSPADIPNVSGTFDQLLSTSLVPFQAAIDNGVDSILVGACGMPDAQVPYSCLSYTVVTSLLRRRMGFGGVILSDCLEIEALYEGVGVSQAAAMAINAGCDVIMLCQSHSNQIEAIQGIKTAIESGLLSVDHIQAAAGRVRKMKQRKLSWEQTWNPGGLSALDVMRPAHKLLSRSVYNASITLVRDLGNYIPLTKKSAPTDVLLLLTPLVEPFGRPSQDEQKPQQDSSLSHATPSKLINSARHLSNRRSGYLEGESTFQELGVALAKRWRGKVVHTSYTASGISPLHEHLVSEASAVILLTADGVRNVYQYGFTKYILSLCQGNRSQFPTASSIAGSPDKPCIVVAVSSPYDFMNDRQVTTYLCTYDLTGPSLNTLVRVLFGKLKATGLPPTIRQTFRHPTIQRQLWLVEKFDFARDSSSLQEMFDQVRMVASNSFSDPEAQYPSYCFETSSYQNNYQPLFKMENFIVRNSSTQTIYGFCATYYSDNLSRGIIAAIVVSTSHRGKGIGFSLHQYALHNLQRRRIEVVQFGSEIPVIFPGIPNRLSTHQLGLRSWVKNRGWDVGSWNHHDFYAIRLATDSLPTMVPEKSAVDNGLLYDTIQPQDQEELNQHLLIQTCFGASSSLLHHPVVLSELYRCAQTDSQGCKILLARTRDARNSGCLSGKGKIIGSMILYHASSQMSKYFPVEDRKTGGLVGVVSLQGAQAVPIVEGLIRKALHILIDIGFNNAQTFIIQFIHLFW</sequence>
<evidence type="ECO:0000256" key="4">
    <source>
        <dbReference type="ARBA" id="ARBA00023277"/>
    </source>
</evidence>
<evidence type="ECO:0000259" key="7">
    <source>
        <dbReference type="Pfam" id="PF00583"/>
    </source>
</evidence>
<accession>B8MQX6</accession>
<dbReference type="InterPro" id="IPR016181">
    <property type="entry name" value="Acyl_CoA_acyltransferase"/>
</dbReference>
<dbReference type="EMBL" id="EQ962659">
    <property type="protein sequence ID" value="EED12811.1"/>
    <property type="molecule type" value="Genomic_DNA"/>
</dbReference>
<dbReference type="PhylomeDB" id="B8MQX6"/>
<keyword evidence="4" id="KW-0119">Carbohydrate metabolism</keyword>
<dbReference type="InterPro" id="IPR050226">
    <property type="entry name" value="NagZ_Beta-hexosaminidase"/>
</dbReference>
<keyword evidence="5" id="KW-0326">Glycosidase</keyword>
<evidence type="ECO:0000256" key="3">
    <source>
        <dbReference type="ARBA" id="ARBA00023180"/>
    </source>
</evidence>
<evidence type="ECO:0000256" key="2">
    <source>
        <dbReference type="ARBA" id="ARBA00022801"/>
    </source>
</evidence>
<dbReference type="SUPFAM" id="SSF51445">
    <property type="entry name" value="(Trans)glycosidases"/>
    <property type="match status" value="1"/>
</dbReference>
<dbReference type="Proteomes" id="UP000001745">
    <property type="component" value="Unassembled WGS sequence"/>
</dbReference>
<dbReference type="GO" id="GO:0004553">
    <property type="term" value="F:hydrolase activity, hydrolyzing O-glycosyl compounds"/>
    <property type="evidence" value="ECO:0007669"/>
    <property type="project" value="InterPro"/>
</dbReference>
<reference evidence="10" key="1">
    <citation type="journal article" date="2015" name="Genome Announc.">
        <title>Genome sequence of the AIDS-associated pathogen Penicillium marneffei (ATCC18224) and its near taxonomic relative Talaromyces stipitatus (ATCC10500).</title>
        <authorList>
            <person name="Nierman W.C."/>
            <person name="Fedorova-Abrams N.D."/>
            <person name="Andrianopoulos A."/>
        </authorList>
    </citation>
    <scope>NUCLEOTIDE SEQUENCE [LARGE SCALE GENOMIC DNA]</scope>
    <source>
        <strain evidence="10">ATCC 10500 / CBS 375.48 / QM 6759 / NRRL 1006</strain>
    </source>
</reference>
<dbReference type="InterPro" id="IPR036962">
    <property type="entry name" value="Glyco_hydro_3_N_sf"/>
</dbReference>
<keyword evidence="3" id="KW-0325">Glycoprotein</keyword>
<dbReference type="CDD" id="cd04301">
    <property type="entry name" value="NAT_SF"/>
    <property type="match status" value="1"/>
</dbReference>
<dbReference type="eggNOG" id="ENOG502QTNX">
    <property type="taxonomic scope" value="Eukaryota"/>
</dbReference>
<keyword evidence="10" id="KW-1185">Reference proteome</keyword>
<dbReference type="SUPFAM" id="SSF55729">
    <property type="entry name" value="Acyl-CoA N-acyltransferases (Nat)"/>
    <property type="match status" value="1"/>
</dbReference>
<dbReference type="InterPro" id="IPR001764">
    <property type="entry name" value="Glyco_hydro_3_N"/>
</dbReference>
<comment type="similarity">
    <text evidence="1">Belongs to the glycosyl hydrolase 3 family.</text>
</comment>
<dbReference type="Pfam" id="PF00583">
    <property type="entry name" value="Acetyltransf_1"/>
    <property type="match status" value="1"/>
</dbReference>
<organism evidence="9 10">
    <name type="scientific">Talaromyces stipitatus (strain ATCC 10500 / CBS 375.48 / QM 6759 / NRRL 1006)</name>
    <name type="common">Penicillium stipitatum</name>
    <dbReference type="NCBI Taxonomy" id="441959"/>
    <lineage>
        <taxon>Eukaryota</taxon>
        <taxon>Fungi</taxon>
        <taxon>Dikarya</taxon>
        <taxon>Ascomycota</taxon>
        <taxon>Pezizomycotina</taxon>
        <taxon>Eurotiomycetes</taxon>
        <taxon>Eurotiomycetidae</taxon>
        <taxon>Eurotiales</taxon>
        <taxon>Trichocomaceae</taxon>
        <taxon>Talaromyces</taxon>
        <taxon>Talaromyces sect. Talaromyces</taxon>
    </lineage>
</organism>
<evidence type="ECO:0008006" key="11">
    <source>
        <dbReference type="Google" id="ProtNLM"/>
    </source>
</evidence>
<protein>
    <recommendedName>
        <fullName evidence="11">Beta-N-acetylglucosaminidase</fullName>
    </recommendedName>
</protein>
<dbReference type="STRING" id="441959.B8MQX6"/>
<dbReference type="PANTHER" id="PTHR30480">
    <property type="entry name" value="BETA-HEXOSAMINIDASE-RELATED"/>
    <property type="match status" value="1"/>
</dbReference>
<dbReference type="RefSeq" id="XP_002486922.1">
    <property type="nucleotide sequence ID" value="XM_002486877.1"/>
</dbReference>
<keyword evidence="2" id="KW-0378">Hydrolase</keyword>
<feature type="compositionally biased region" description="Polar residues" evidence="6">
    <location>
        <begin position="455"/>
        <end position="466"/>
    </location>
</feature>
<dbReference type="Gene3D" id="3.40.50.1700">
    <property type="entry name" value="Glycoside hydrolase family 3 C-terminal domain"/>
    <property type="match status" value="1"/>
</dbReference>
<dbReference type="AlphaFoldDB" id="B8MQX6"/>
<dbReference type="GO" id="GO:0005975">
    <property type="term" value="P:carbohydrate metabolic process"/>
    <property type="evidence" value="ECO:0007669"/>
    <property type="project" value="InterPro"/>
</dbReference>
<proteinExistence type="inferred from homology"/>
<dbReference type="HOGENOM" id="CLU_008392_3_0_1"/>
<dbReference type="PANTHER" id="PTHR30480:SF8">
    <property type="entry name" value="PUTATIVE (AFU_ORTHOLOGUE AFUA_8G04060)-RELATED"/>
    <property type="match status" value="1"/>
</dbReference>
<evidence type="ECO:0000259" key="8">
    <source>
        <dbReference type="Pfam" id="PF00933"/>
    </source>
</evidence>
<dbReference type="Gene3D" id="3.20.20.300">
    <property type="entry name" value="Glycoside hydrolase, family 3, N-terminal domain"/>
    <property type="match status" value="1"/>
</dbReference>
<dbReference type="InParanoid" id="B8MQX6"/>
<dbReference type="Pfam" id="PF00933">
    <property type="entry name" value="Glyco_hydro_3"/>
    <property type="match status" value="1"/>
</dbReference>
<gene>
    <name evidence="9" type="ORF">TSTA_053290</name>
</gene>
<feature type="region of interest" description="Disordered" evidence="6">
    <location>
        <begin position="445"/>
        <end position="466"/>
    </location>
</feature>
<evidence type="ECO:0000256" key="1">
    <source>
        <dbReference type="ARBA" id="ARBA00005336"/>
    </source>
</evidence>
<dbReference type="InterPro" id="IPR017853">
    <property type="entry name" value="GH"/>
</dbReference>
<dbReference type="InterPro" id="IPR000182">
    <property type="entry name" value="GNAT_dom"/>
</dbReference>
<dbReference type="GO" id="GO:0009254">
    <property type="term" value="P:peptidoglycan turnover"/>
    <property type="evidence" value="ECO:0007669"/>
    <property type="project" value="TreeGrafter"/>
</dbReference>
<evidence type="ECO:0000313" key="9">
    <source>
        <dbReference type="EMBL" id="EED12811.1"/>
    </source>
</evidence>
<dbReference type="InterPro" id="IPR036881">
    <property type="entry name" value="Glyco_hydro_3_C_sf"/>
</dbReference>